<evidence type="ECO:0000256" key="5">
    <source>
        <dbReference type="SAM" id="SignalP"/>
    </source>
</evidence>
<feature type="domain" description="EGF-like" evidence="6">
    <location>
        <begin position="802"/>
        <end position="830"/>
    </location>
</feature>
<dbReference type="InterPro" id="IPR011936">
    <property type="entry name" value="Myxo_disulph_rpt"/>
</dbReference>
<feature type="transmembrane region" description="Helical" evidence="4">
    <location>
        <begin position="2064"/>
        <end position="2082"/>
    </location>
</feature>
<sequence>MILYLKSCILLIVLVHQVVSNWRLVDYSFTEDDIFENNWKMRDGCGSSSDSSFLQETCGQNQLSYVSLQKSRKQLLKSFNYKSYQVQVILDVFFGFADNDKNSWIKVLYDSNIASENEQQLYKRDYKDDDLTQNSIRICNDTSSTSRFELKTIVSTIGNSNTNSFTIKICVDPEKDYMRLGIRNILIFANTCHPTCLTCNGPLETNCQTCFNAQSLSGGKCKCISNQQFSETYLGCRQECERDNSIARYDKICVEDKRIKSKFTLFENNNIPQSNYYRYSPLEFLEDKFHTKNTDLIYENCNGISFIGKLQFSEGMIYQMSLENVAKFLRIRMTFYFFDFQDQSKIEILYNGQQQSRIIKDSSNFQFENLIPIFQENGNCIDSYTLIRIEMIFQLYDTKPVLTIQGQLQFDYESWGLRNITVDTGFCQENCLVCSDFSKCSQCNTGYKIYKNMCVQTCPVYSTNCVDYEDLIPYSRYLVKGFYDLNMTIDDIDTFYDDATDSSKNYATGQKFSFLNKKIVLGGILVWNDGSYKKTWTISDPHYAVTVYFNITYGDEYSGQFKYKIGSSSDSFQGPFNYPGGGSNLVGRTFKEKTVYFNQSLPNFQNNNLYIEFKCDVGTANITKEFCAISEYFIVVHYCRPFCSSCTSLNVCTGTTLNCGVSQYLYFNSTTEIYSCKDCNQPGCSTCTSAEICTQCLNTQFYLQNGICLCKPFTFYQVNTCVQCNKYCENCYGNSKYNCLTCVEDYHRAIQKNQCLCQPGYYDDGIDLPCLPICGDQIVVDQEDCDDGNYNPFDGCHNCKFACNFACDICFNGRCYACKSGYELHSGDCRSICQNKSLTLLQQCNENIRNCVNCQYECSINCIDCHFGICLQCNENAGWYAQMDGTCNSICGDGIIVNLTERCDDGNSIPFDGCNFCEFQCDSYCLTCIKSECLSCQNGYQLIENRCFAKCQDQILVYPEQCEDGNITQYDGCFNCKFQCSIYCIDCQFGVCQQCDELNGWYLQSNGTCQSVCGDNITVHEVEECDNNTNLTRLCNQCQYVCEQNCLECNKGLCSVCIDGYKLLSSIQKCIQVCDNGTLVKDINTICEDNNNLQYDGCYSCQISCQSSCTLCTLNGCQECNNQGWKLNEQQYKCEPICGDGIIIQNFEECDDLINQNCYQCKYICQDSCLICHKGNCLKCQKGWQLDFEKKCYPTSGDSLVVGNEQCDDYNFIMNDGCYLSSFQCQQSCLNCQFGNCIQCEQGYWIIDGQCYEILNDGYNVGNEKCDDMNFQGADGCFNGQFDCPEDCEYCYKGLCLRCIQELKQLDPINNYCQSFCGDGYLSNDEQCDDANNIPYDGCHQCKFQCNDYCHICNYGECLQCYLGYELDTINNTCQSICGDGIVAHDEQCDYGDLQLEEECFNCKLQCQEQCIKCVDGQCFQCFSPGWELNPIDMKCYPFCGDQLVQGYEQCDDGNSEDDDGCVECQFNCQQQCTLCNISDCLECDVEGWQLYINRCYPICGDKLVLGKEECDDGNLIPYDGCYECKFQCQEQCVDCVKGICNSCIDHGWELNQNHICTTKCGDGITIDEYEQCDDGNDIPYDGCYQCEFQCEQLCTLCQQGICFECNQLGWIIKNNQCTSICGDGIVVGNEQCDDMNSIQNDGCYECKFQCDQYCIDCQEGICNECLQGMHQISQICQPVCGDGFHLQQFEQCDDGNKESGDGCDFQCKIEKDWLCITNINFISVCLISKQPDFTITVLTPNPQETFDIQIQFNQQVKISPKIQNDLNEHITASIINLEQENYSIQQIKGTTSSQNELTDLVLQYRILFLSSIEHPVFQIEFHNDPIISEYNQTLTKSQGKIELATPIVLGQTEAQIAEQASDFNQAIIISLASLSSVCLLTGQSDIFWNLMDQLQYLSYNYQYINIDFSPNLKIYFEVFKFVTISPLMSAIGIDKLFAALDGSENYLVVTKYKFLKDDINAYFLINFQSFLFCFLATYLSFYSAKILHHLLKKIGHIEIDKLGFKIGKLVISTRKTLQLKISEFYHNAILRLILSNSYDLSFACAIQLAYYPKTSDTILIINYYLSFIVYVGVIVAILYIINISSTFSKQNTLRNRSKYQAIFDGIKDNNKMWTFQYNSLLLIKKLIFISSIVFLQDNAYIQVIAISFLQSLFLIHFILNKPLDDRLEYFKTLITEVLIILNVLSFLLYQYKNEIDLKPEKVILLGWMHIFSFSLILAVTFILDSSKQIKKLFKLIREALKKPERPYKPMFYGCN</sequence>
<proteinExistence type="predicted"/>
<feature type="transmembrane region" description="Helical" evidence="4">
    <location>
        <begin position="1962"/>
        <end position="1985"/>
    </location>
</feature>
<reference evidence="7" key="1">
    <citation type="submission" date="2021-01" db="EMBL/GenBank/DDBJ databases">
        <authorList>
            <consortium name="Genoscope - CEA"/>
            <person name="William W."/>
        </authorList>
    </citation>
    <scope>NUCLEOTIDE SEQUENCE</scope>
</reference>
<feature type="domain" description="EGF-like" evidence="6">
    <location>
        <begin position="920"/>
        <end position="948"/>
    </location>
</feature>
<dbReference type="Pfam" id="PF13948">
    <property type="entry name" value="DUF4215"/>
    <property type="match status" value="15"/>
</dbReference>
<feature type="signal peptide" evidence="5">
    <location>
        <begin position="1"/>
        <end position="20"/>
    </location>
</feature>
<feature type="transmembrane region" description="Helical" evidence="4">
    <location>
        <begin position="2141"/>
        <end position="2161"/>
    </location>
</feature>
<dbReference type="PANTHER" id="PTHR38934:SF6">
    <property type="entry name" value="CHROMOSOME UNDETERMINED SCAFFOLD_176, WHOLE GENOME SHOTGUN SEQUENCE"/>
    <property type="match status" value="1"/>
</dbReference>
<feature type="domain" description="EGF-like" evidence="6">
    <location>
        <begin position="1037"/>
        <end position="1071"/>
    </location>
</feature>
<dbReference type="CDD" id="cd00064">
    <property type="entry name" value="FU"/>
    <property type="match status" value="1"/>
</dbReference>
<evidence type="ECO:0000256" key="4">
    <source>
        <dbReference type="SAM" id="Phobius"/>
    </source>
</evidence>
<feature type="transmembrane region" description="Helical" evidence="4">
    <location>
        <begin position="2204"/>
        <end position="2224"/>
    </location>
</feature>
<dbReference type="SMART" id="SM00181">
    <property type="entry name" value="EGF"/>
    <property type="match status" value="12"/>
</dbReference>
<dbReference type="NCBIfam" id="TIGR02232">
    <property type="entry name" value="myxo_disulf_rpt"/>
    <property type="match status" value="5"/>
</dbReference>
<feature type="transmembrane region" description="Helical" evidence="4">
    <location>
        <begin position="2173"/>
        <end position="2192"/>
    </location>
</feature>
<feature type="chain" id="PRO_5035772279" description="EGF-like domain-containing protein" evidence="5">
    <location>
        <begin position="21"/>
        <end position="2256"/>
    </location>
</feature>
<keyword evidence="4" id="KW-0472">Membrane</keyword>
<evidence type="ECO:0000259" key="6">
    <source>
        <dbReference type="SMART" id="SM00181"/>
    </source>
</evidence>
<evidence type="ECO:0000256" key="3">
    <source>
        <dbReference type="ARBA" id="ARBA00023157"/>
    </source>
</evidence>
<evidence type="ECO:0000256" key="2">
    <source>
        <dbReference type="ARBA" id="ARBA00022737"/>
    </source>
</evidence>
<feature type="domain" description="EGF-like" evidence="6">
    <location>
        <begin position="1160"/>
        <end position="1193"/>
    </location>
</feature>
<evidence type="ECO:0000256" key="1">
    <source>
        <dbReference type="ARBA" id="ARBA00022729"/>
    </source>
</evidence>
<dbReference type="OrthoDB" id="10035969at2759"/>
<organism evidence="7 8">
    <name type="scientific">Paramecium pentaurelia</name>
    <dbReference type="NCBI Taxonomy" id="43138"/>
    <lineage>
        <taxon>Eukaryota</taxon>
        <taxon>Sar</taxon>
        <taxon>Alveolata</taxon>
        <taxon>Ciliophora</taxon>
        <taxon>Intramacronucleata</taxon>
        <taxon>Oligohymenophorea</taxon>
        <taxon>Peniculida</taxon>
        <taxon>Parameciidae</taxon>
        <taxon>Paramecium</taxon>
    </lineage>
</organism>
<dbReference type="EMBL" id="CAJJDO010000081">
    <property type="protein sequence ID" value="CAD8183783.1"/>
    <property type="molecule type" value="Genomic_DNA"/>
</dbReference>
<feature type="domain" description="EGF-like" evidence="6">
    <location>
        <begin position="730"/>
        <end position="775"/>
    </location>
</feature>
<accession>A0A8S1W4C0</accession>
<protein>
    <recommendedName>
        <fullName evidence="6">EGF-like domain-containing protein</fullName>
    </recommendedName>
</protein>
<feature type="domain" description="EGF-like" evidence="6">
    <location>
        <begin position="686"/>
        <end position="722"/>
    </location>
</feature>
<keyword evidence="4" id="KW-0812">Transmembrane</keyword>
<comment type="caution">
    <text evidence="7">The sequence shown here is derived from an EMBL/GenBank/DDBJ whole genome shotgun (WGS) entry which is preliminary data.</text>
</comment>
<evidence type="ECO:0000313" key="7">
    <source>
        <dbReference type="EMBL" id="CAD8183783.1"/>
    </source>
</evidence>
<feature type="domain" description="EGF-like" evidence="6">
    <location>
        <begin position="1399"/>
        <end position="1437"/>
    </location>
</feature>
<feature type="domain" description="EGF-like" evidence="6">
    <location>
        <begin position="1646"/>
        <end position="1678"/>
    </location>
</feature>
<keyword evidence="4" id="KW-1133">Transmembrane helix</keyword>
<dbReference type="InterPro" id="IPR000742">
    <property type="entry name" value="EGF"/>
</dbReference>
<dbReference type="Proteomes" id="UP000689195">
    <property type="component" value="Unassembled WGS sequence"/>
</dbReference>
<keyword evidence="2" id="KW-0677">Repeat</keyword>
<keyword evidence="1 5" id="KW-0732">Signal</keyword>
<gene>
    <name evidence="7" type="ORF">PPENT_87.1.T0810175</name>
</gene>
<dbReference type="PANTHER" id="PTHR38934">
    <property type="entry name" value="HYPHALLY REGULATED CELL WALL PROTEIN 1"/>
    <property type="match status" value="1"/>
</dbReference>
<feature type="domain" description="EGF-like" evidence="6">
    <location>
        <begin position="857"/>
        <end position="904"/>
    </location>
</feature>
<feature type="transmembrane region" description="Helical" evidence="4">
    <location>
        <begin position="2116"/>
        <end position="2135"/>
    </location>
</feature>
<dbReference type="SMART" id="SM00261">
    <property type="entry name" value="FU"/>
    <property type="match status" value="12"/>
</dbReference>
<name>A0A8S1W4C0_9CILI</name>
<dbReference type="InterPro" id="IPR006212">
    <property type="entry name" value="Furin_repeat"/>
</dbReference>
<feature type="domain" description="EGF-like" evidence="6">
    <location>
        <begin position="1111"/>
        <end position="1151"/>
    </location>
</feature>
<feature type="domain" description="EGF-like" evidence="6">
    <location>
        <begin position="1524"/>
        <end position="1558"/>
    </location>
</feature>
<evidence type="ECO:0000313" key="8">
    <source>
        <dbReference type="Proteomes" id="UP000689195"/>
    </source>
</evidence>
<keyword evidence="8" id="KW-1185">Reference proteome</keyword>
<feature type="domain" description="EGF-like" evidence="6">
    <location>
        <begin position="426"/>
        <end position="455"/>
    </location>
</feature>
<keyword evidence="3" id="KW-1015">Disulfide bond</keyword>